<dbReference type="GO" id="GO:0003700">
    <property type="term" value="F:DNA-binding transcription factor activity"/>
    <property type="evidence" value="ECO:0007669"/>
    <property type="project" value="InterPro"/>
</dbReference>
<evidence type="ECO:0000256" key="3">
    <source>
        <dbReference type="ARBA" id="ARBA00023163"/>
    </source>
</evidence>
<dbReference type="Gene3D" id="1.10.10.60">
    <property type="entry name" value="Homeodomain-like"/>
    <property type="match status" value="2"/>
</dbReference>
<organism evidence="5 6">
    <name type="scientific">Paraflavisolibacter caeni</name>
    <dbReference type="NCBI Taxonomy" id="2982496"/>
    <lineage>
        <taxon>Bacteria</taxon>
        <taxon>Pseudomonadati</taxon>
        <taxon>Bacteroidota</taxon>
        <taxon>Chitinophagia</taxon>
        <taxon>Chitinophagales</taxon>
        <taxon>Chitinophagaceae</taxon>
        <taxon>Paraflavisolibacter</taxon>
    </lineage>
</organism>
<dbReference type="SMART" id="SM00342">
    <property type="entry name" value="HTH_ARAC"/>
    <property type="match status" value="1"/>
</dbReference>
<dbReference type="PROSITE" id="PS01124">
    <property type="entry name" value="HTH_ARAC_FAMILY_2"/>
    <property type="match status" value="1"/>
</dbReference>
<keyword evidence="1" id="KW-0805">Transcription regulation</keyword>
<dbReference type="EMBL" id="JAOTIF010000031">
    <property type="protein sequence ID" value="MCU7552252.1"/>
    <property type="molecule type" value="Genomic_DNA"/>
</dbReference>
<accession>A0A9X2Y0E5</accession>
<gene>
    <name evidence="5" type="ORF">OCK74_24245</name>
</gene>
<dbReference type="RefSeq" id="WP_279299731.1">
    <property type="nucleotide sequence ID" value="NZ_JAOTIF010000031.1"/>
</dbReference>
<evidence type="ECO:0000313" key="5">
    <source>
        <dbReference type="EMBL" id="MCU7552252.1"/>
    </source>
</evidence>
<keyword evidence="3" id="KW-0804">Transcription</keyword>
<evidence type="ECO:0000256" key="1">
    <source>
        <dbReference type="ARBA" id="ARBA00023015"/>
    </source>
</evidence>
<dbReference type="PANTHER" id="PTHR43280:SF2">
    <property type="entry name" value="HTH-TYPE TRANSCRIPTIONAL REGULATOR EXSA"/>
    <property type="match status" value="1"/>
</dbReference>
<dbReference type="PANTHER" id="PTHR43280">
    <property type="entry name" value="ARAC-FAMILY TRANSCRIPTIONAL REGULATOR"/>
    <property type="match status" value="1"/>
</dbReference>
<proteinExistence type="predicted"/>
<protein>
    <submittedName>
        <fullName evidence="5">Helix-turn-helix domain-containing protein</fullName>
    </submittedName>
</protein>
<dbReference type="AlphaFoldDB" id="A0A9X2Y0E5"/>
<dbReference type="InterPro" id="IPR018060">
    <property type="entry name" value="HTH_AraC"/>
</dbReference>
<reference evidence="5" key="1">
    <citation type="submission" date="2022-09" db="EMBL/GenBank/DDBJ databases">
        <authorList>
            <person name="Yuan C."/>
            <person name="Ke Z."/>
        </authorList>
    </citation>
    <scope>NUCLEOTIDE SEQUENCE</scope>
    <source>
        <strain evidence="5">LB-8</strain>
    </source>
</reference>
<dbReference type="GO" id="GO:0043565">
    <property type="term" value="F:sequence-specific DNA binding"/>
    <property type="evidence" value="ECO:0007669"/>
    <property type="project" value="InterPro"/>
</dbReference>
<evidence type="ECO:0000256" key="2">
    <source>
        <dbReference type="ARBA" id="ARBA00023125"/>
    </source>
</evidence>
<dbReference type="Proteomes" id="UP001155483">
    <property type="component" value="Unassembled WGS sequence"/>
</dbReference>
<reference evidence="5" key="2">
    <citation type="submission" date="2023-04" db="EMBL/GenBank/DDBJ databases">
        <title>Paracnuella aquatica gen. nov., sp. nov., a member of the family Chitinophagaceae isolated from a hot spring.</title>
        <authorList>
            <person name="Wang C."/>
        </authorList>
    </citation>
    <scope>NUCLEOTIDE SEQUENCE</scope>
    <source>
        <strain evidence="5">LB-8</strain>
    </source>
</reference>
<dbReference type="SUPFAM" id="SSF46689">
    <property type="entry name" value="Homeodomain-like"/>
    <property type="match status" value="1"/>
</dbReference>
<dbReference type="Pfam" id="PF12833">
    <property type="entry name" value="HTH_18"/>
    <property type="match status" value="1"/>
</dbReference>
<dbReference type="PRINTS" id="PR00032">
    <property type="entry name" value="HTHARAC"/>
</dbReference>
<keyword evidence="6" id="KW-1185">Reference proteome</keyword>
<feature type="domain" description="HTH araC/xylS-type" evidence="4">
    <location>
        <begin position="1"/>
        <end position="85"/>
    </location>
</feature>
<sequence>MTVTHLAERANQHQDYFSRMFFQYAGIRPLAYIHEKRIERAQYLLTTTNMSYAEVAAETGFENLPHFSRIFKKATSLTPGQYRQQNQSVNTLQ</sequence>
<comment type="caution">
    <text evidence="5">The sequence shown here is derived from an EMBL/GenBank/DDBJ whole genome shotgun (WGS) entry which is preliminary data.</text>
</comment>
<evidence type="ECO:0000259" key="4">
    <source>
        <dbReference type="PROSITE" id="PS01124"/>
    </source>
</evidence>
<keyword evidence="2" id="KW-0238">DNA-binding</keyword>
<dbReference type="InterPro" id="IPR009057">
    <property type="entry name" value="Homeodomain-like_sf"/>
</dbReference>
<evidence type="ECO:0000313" key="6">
    <source>
        <dbReference type="Proteomes" id="UP001155483"/>
    </source>
</evidence>
<name>A0A9X2Y0E5_9BACT</name>
<dbReference type="InterPro" id="IPR020449">
    <property type="entry name" value="Tscrpt_reg_AraC-type_HTH"/>
</dbReference>